<dbReference type="PaxDb" id="35128-Thaps22234"/>
<dbReference type="NCBIfam" id="TIGR00229">
    <property type="entry name" value="sensory_box"/>
    <property type="match status" value="2"/>
</dbReference>
<protein>
    <recommendedName>
        <fullName evidence="9">PAS domain-containing protein</fullName>
    </recommendedName>
</protein>
<dbReference type="GO" id="GO:0006355">
    <property type="term" value="P:regulation of DNA-templated transcription"/>
    <property type="evidence" value="ECO:0007669"/>
    <property type="project" value="InterPro"/>
</dbReference>
<dbReference type="RefSeq" id="XP_002289763.1">
    <property type="nucleotide sequence ID" value="XM_002289727.1"/>
</dbReference>
<dbReference type="PANTHER" id="PTHR31600">
    <property type="entry name" value="TINY MACROCYSTS PROTEIN B-RELATED"/>
    <property type="match status" value="1"/>
</dbReference>
<dbReference type="Pfam" id="PF13426">
    <property type="entry name" value="PAS_9"/>
    <property type="match status" value="1"/>
</dbReference>
<dbReference type="Pfam" id="PF00989">
    <property type="entry name" value="PAS"/>
    <property type="match status" value="1"/>
</dbReference>
<dbReference type="AlphaFoldDB" id="B8BZ75"/>
<reference evidence="7 8" key="2">
    <citation type="journal article" date="2008" name="Nature">
        <title>The Phaeodactylum genome reveals the evolutionary history of diatom genomes.</title>
        <authorList>
            <person name="Bowler C."/>
            <person name="Allen A.E."/>
            <person name="Badger J.H."/>
            <person name="Grimwood J."/>
            <person name="Jabbari K."/>
            <person name="Kuo A."/>
            <person name="Maheswari U."/>
            <person name="Martens C."/>
            <person name="Maumus F."/>
            <person name="Otillar R.P."/>
            <person name="Rayko E."/>
            <person name="Salamov A."/>
            <person name="Vandepoele K."/>
            <person name="Beszteri B."/>
            <person name="Gruber A."/>
            <person name="Heijde M."/>
            <person name="Katinka M."/>
            <person name="Mock T."/>
            <person name="Valentin K."/>
            <person name="Verret F."/>
            <person name="Berges J.A."/>
            <person name="Brownlee C."/>
            <person name="Cadoret J.P."/>
            <person name="Chiovitti A."/>
            <person name="Choi C.J."/>
            <person name="Coesel S."/>
            <person name="De Martino A."/>
            <person name="Detter J.C."/>
            <person name="Durkin C."/>
            <person name="Falciatore A."/>
            <person name="Fournet J."/>
            <person name="Haruta M."/>
            <person name="Huysman M.J."/>
            <person name="Jenkins B.D."/>
            <person name="Jiroutova K."/>
            <person name="Jorgensen R.E."/>
            <person name="Joubert Y."/>
            <person name="Kaplan A."/>
            <person name="Kroger N."/>
            <person name="Kroth P.G."/>
            <person name="La Roche J."/>
            <person name="Lindquist E."/>
            <person name="Lommer M."/>
            <person name="Martin-Jezequel V."/>
            <person name="Lopez P.J."/>
            <person name="Lucas S."/>
            <person name="Mangogna M."/>
            <person name="McGinnis K."/>
            <person name="Medlin L.K."/>
            <person name="Montsant A."/>
            <person name="Oudot-Le Secq M.P."/>
            <person name="Napoli C."/>
            <person name="Obornik M."/>
            <person name="Parker M.S."/>
            <person name="Petit J.L."/>
            <person name="Porcel B.M."/>
            <person name="Poulsen N."/>
            <person name="Robison M."/>
            <person name="Rychlewski L."/>
            <person name="Rynearson T.A."/>
            <person name="Schmutz J."/>
            <person name="Shapiro H."/>
            <person name="Siaut M."/>
            <person name="Stanley M."/>
            <person name="Sussman M.R."/>
            <person name="Taylor A.R."/>
            <person name="Vardi A."/>
            <person name="von Dassow P."/>
            <person name="Vyverman W."/>
            <person name="Willis A."/>
            <person name="Wyrwicz L.S."/>
            <person name="Rokhsar D.S."/>
            <person name="Weissenbach J."/>
            <person name="Armbrust E.V."/>
            <person name="Green B.R."/>
            <person name="Van de Peer Y."/>
            <person name="Grigoriev I.V."/>
        </authorList>
    </citation>
    <scope>NUCLEOTIDE SEQUENCE [LARGE SCALE GENOMIC DNA]</scope>
    <source>
        <strain evidence="7 8">CCMP1335</strain>
    </source>
</reference>
<dbReference type="InterPro" id="IPR000700">
    <property type="entry name" value="PAS-assoc_C"/>
</dbReference>
<dbReference type="KEGG" id="tps:THAPSDRAFT_22234"/>
<dbReference type="PROSITE" id="PS50112">
    <property type="entry name" value="PAS"/>
    <property type="match status" value="2"/>
</dbReference>
<feature type="domain" description="PAC" evidence="6">
    <location>
        <begin position="367"/>
        <end position="418"/>
    </location>
</feature>
<evidence type="ECO:0000259" key="6">
    <source>
        <dbReference type="PROSITE" id="PS50113"/>
    </source>
</evidence>
<keyword evidence="4" id="KW-0067">ATP-binding</keyword>
<dbReference type="InterPro" id="IPR013767">
    <property type="entry name" value="PAS_fold"/>
</dbReference>
<evidence type="ECO:0000256" key="4">
    <source>
        <dbReference type="ARBA" id="ARBA00022840"/>
    </source>
</evidence>
<evidence type="ECO:0000256" key="3">
    <source>
        <dbReference type="ARBA" id="ARBA00022777"/>
    </source>
</evidence>
<dbReference type="GeneID" id="7447931"/>
<dbReference type="CDD" id="cd00130">
    <property type="entry name" value="PAS"/>
    <property type="match status" value="2"/>
</dbReference>
<keyword evidence="2" id="KW-0547">Nucleotide-binding</keyword>
<dbReference type="SMART" id="SM00091">
    <property type="entry name" value="PAS"/>
    <property type="match status" value="2"/>
</dbReference>
<dbReference type="GO" id="GO:0016301">
    <property type="term" value="F:kinase activity"/>
    <property type="evidence" value="ECO:0007669"/>
    <property type="project" value="UniProtKB-KW"/>
</dbReference>
<name>B8BZ75_THAPS</name>
<evidence type="ECO:0000256" key="1">
    <source>
        <dbReference type="ARBA" id="ARBA00022679"/>
    </source>
</evidence>
<evidence type="ECO:0000313" key="8">
    <source>
        <dbReference type="Proteomes" id="UP000001449"/>
    </source>
</evidence>
<dbReference type="InterPro" id="IPR035965">
    <property type="entry name" value="PAS-like_dom_sf"/>
</dbReference>
<evidence type="ECO:0000256" key="2">
    <source>
        <dbReference type="ARBA" id="ARBA00022741"/>
    </source>
</evidence>
<sequence>MSCPFKNLHAAQTSSDTNIGTCNKLITFMQGSEDAGFLLDKEGAVIYSNKAAKLLFLSNVDRRSFCSLFSFTNQANTDCWDELASTMHTNVPDHHEVIVEEEDGTKLGFRVNFVKLSSGMVGHVEGNEDAFACAYVIPAPVHDKEDSFSNTNADMYKHSVVPDARLQSHMREVVEASLDPMFSVFESGIVWMANDAAVKLFGYSNSELNERNISEICFAARSEQKAIHGSQDLSVKNHRATAVNRFGMDIPVELSIRLMTSFDGTGEKVYFIYMKDLSILEEYKAQIQHKDTLCQAMINASFDPMFGIDQRGKIIVTNDAATNMFGYTKEEFIDHNISMICPPRDAKDHDKHLARYIRTGERRVIGRKRNLVARRKDGSEFHIELGVSEVMLSPGEKMFCGFVRDITQQKLDKQMLRRSEAIMSEKFFQQSPEESKDVVKKYPARYTVN</sequence>
<dbReference type="PROSITE" id="PS50113">
    <property type="entry name" value="PAC"/>
    <property type="match status" value="1"/>
</dbReference>
<dbReference type="FunFam" id="3.30.450.20:FF:000060">
    <property type="entry name" value="Sensor protein FixL"/>
    <property type="match status" value="1"/>
</dbReference>
<feature type="domain" description="PAS" evidence="5">
    <location>
        <begin position="166"/>
        <end position="212"/>
    </location>
</feature>
<dbReference type="Gene3D" id="3.30.450.20">
    <property type="entry name" value="PAS domain"/>
    <property type="match status" value="2"/>
</dbReference>
<evidence type="ECO:0000313" key="7">
    <source>
        <dbReference type="EMBL" id="EED93300.1"/>
    </source>
</evidence>
<evidence type="ECO:0000259" key="5">
    <source>
        <dbReference type="PROSITE" id="PS50112"/>
    </source>
</evidence>
<organism evidence="7 8">
    <name type="scientific">Thalassiosira pseudonana</name>
    <name type="common">Marine diatom</name>
    <name type="synonym">Cyclotella nana</name>
    <dbReference type="NCBI Taxonomy" id="35128"/>
    <lineage>
        <taxon>Eukaryota</taxon>
        <taxon>Sar</taxon>
        <taxon>Stramenopiles</taxon>
        <taxon>Ochrophyta</taxon>
        <taxon>Bacillariophyta</taxon>
        <taxon>Coscinodiscophyceae</taxon>
        <taxon>Thalassiosirophycidae</taxon>
        <taxon>Thalassiosirales</taxon>
        <taxon>Thalassiosiraceae</taxon>
        <taxon>Thalassiosira</taxon>
    </lineage>
</organism>
<dbReference type="InterPro" id="IPR052994">
    <property type="entry name" value="Tiny_macrocysts_regulators"/>
</dbReference>
<dbReference type="InParanoid" id="B8BZ75"/>
<dbReference type="InterPro" id="IPR000014">
    <property type="entry name" value="PAS"/>
</dbReference>
<keyword evidence="8" id="KW-1185">Reference proteome</keyword>
<dbReference type="EMBL" id="CM000641">
    <property type="protein sequence ID" value="EED93300.1"/>
    <property type="molecule type" value="Genomic_DNA"/>
</dbReference>
<gene>
    <name evidence="7" type="ORF">THAPSDRAFT_22234</name>
</gene>
<feature type="domain" description="PAS" evidence="5">
    <location>
        <begin position="290"/>
        <end position="360"/>
    </location>
</feature>
<dbReference type="SUPFAM" id="SSF55785">
    <property type="entry name" value="PYP-like sensor domain (PAS domain)"/>
    <property type="match status" value="2"/>
</dbReference>
<dbReference type="HOGENOM" id="CLU_610475_0_0_1"/>
<evidence type="ECO:0008006" key="9">
    <source>
        <dbReference type="Google" id="ProtNLM"/>
    </source>
</evidence>
<proteinExistence type="predicted"/>
<dbReference type="PANTHER" id="PTHR31600:SF2">
    <property type="entry name" value="GAMETE ENRICHED GENE 10 PROTEIN-RELATED"/>
    <property type="match status" value="1"/>
</dbReference>
<dbReference type="Proteomes" id="UP000001449">
    <property type="component" value="Chromosome 4"/>
</dbReference>
<dbReference type="GO" id="GO:0005524">
    <property type="term" value="F:ATP binding"/>
    <property type="evidence" value="ECO:0007669"/>
    <property type="project" value="UniProtKB-KW"/>
</dbReference>
<reference evidence="7 8" key="1">
    <citation type="journal article" date="2004" name="Science">
        <title>The genome of the diatom Thalassiosira pseudonana: ecology, evolution, and metabolism.</title>
        <authorList>
            <person name="Armbrust E.V."/>
            <person name="Berges J.A."/>
            <person name="Bowler C."/>
            <person name="Green B.R."/>
            <person name="Martinez D."/>
            <person name="Putnam N.H."/>
            <person name="Zhou S."/>
            <person name="Allen A.E."/>
            <person name="Apt K.E."/>
            <person name="Bechner M."/>
            <person name="Brzezinski M.A."/>
            <person name="Chaal B.K."/>
            <person name="Chiovitti A."/>
            <person name="Davis A.K."/>
            <person name="Demarest M.S."/>
            <person name="Detter J.C."/>
            <person name="Glavina T."/>
            <person name="Goodstein D."/>
            <person name="Hadi M.Z."/>
            <person name="Hellsten U."/>
            <person name="Hildebrand M."/>
            <person name="Jenkins B.D."/>
            <person name="Jurka J."/>
            <person name="Kapitonov V.V."/>
            <person name="Kroger N."/>
            <person name="Lau W.W."/>
            <person name="Lane T.W."/>
            <person name="Larimer F.W."/>
            <person name="Lippmeier J.C."/>
            <person name="Lucas S."/>
            <person name="Medina M."/>
            <person name="Montsant A."/>
            <person name="Obornik M."/>
            <person name="Parker M.S."/>
            <person name="Palenik B."/>
            <person name="Pazour G.J."/>
            <person name="Richardson P.M."/>
            <person name="Rynearson T.A."/>
            <person name="Saito M.A."/>
            <person name="Schwartz D.C."/>
            <person name="Thamatrakoln K."/>
            <person name="Valentin K."/>
            <person name="Vardi A."/>
            <person name="Wilkerson F.P."/>
            <person name="Rokhsar D.S."/>
        </authorList>
    </citation>
    <scope>NUCLEOTIDE SEQUENCE [LARGE SCALE GENOMIC DNA]</scope>
    <source>
        <strain evidence="7 8">CCMP1335</strain>
    </source>
</reference>
<keyword evidence="3" id="KW-0418">Kinase</keyword>
<keyword evidence="1" id="KW-0808">Transferase</keyword>
<accession>B8BZ75</accession>